<dbReference type="RefSeq" id="WP_160066068.1">
    <property type="nucleotide sequence ID" value="NZ_WUYX01000044.1"/>
</dbReference>
<dbReference type="AlphaFoldDB" id="A0A6B0VPZ9"/>
<evidence type="ECO:0000313" key="2">
    <source>
        <dbReference type="EMBL" id="MXV63243.1"/>
    </source>
</evidence>
<comment type="caution">
    <text evidence="2">The sequence shown here is derived from an EMBL/GenBank/DDBJ whole genome shotgun (WGS) entry which is preliminary data.</text>
</comment>
<gene>
    <name evidence="2" type="ORF">GS429_14435</name>
</gene>
<protein>
    <submittedName>
        <fullName evidence="2">Uncharacterized protein</fullName>
    </submittedName>
</protein>
<dbReference type="EMBL" id="WUYX01000044">
    <property type="protein sequence ID" value="MXV63243.1"/>
    <property type="molecule type" value="Genomic_DNA"/>
</dbReference>
<keyword evidence="3" id="KW-1185">Reference proteome</keyword>
<dbReference type="InterPro" id="IPR055927">
    <property type="entry name" value="DUF7504"/>
</dbReference>
<accession>A0A6B0VPZ9</accession>
<dbReference type="Pfam" id="PF24336">
    <property type="entry name" value="DUF7504"/>
    <property type="match status" value="1"/>
</dbReference>
<dbReference type="OrthoDB" id="252760at2157"/>
<organism evidence="2 3">
    <name type="scientific">Natronorubrum halalkaliphilum</name>
    <dbReference type="NCBI Taxonomy" id="2691917"/>
    <lineage>
        <taxon>Archaea</taxon>
        <taxon>Methanobacteriati</taxon>
        <taxon>Methanobacteriota</taxon>
        <taxon>Stenosarchaea group</taxon>
        <taxon>Halobacteria</taxon>
        <taxon>Halobacteriales</taxon>
        <taxon>Natrialbaceae</taxon>
        <taxon>Natronorubrum</taxon>
    </lineage>
</organism>
<proteinExistence type="predicted"/>
<reference evidence="2 3" key="1">
    <citation type="submission" date="2020-01" db="EMBL/GenBank/DDBJ databases">
        <title>Natronorubrum sp. JWXQ-INN 674 isolated from Inner Mongolia Autonomous Region of China.</title>
        <authorList>
            <person name="Xue Q."/>
        </authorList>
    </citation>
    <scope>NUCLEOTIDE SEQUENCE [LARGE SCALE GENOMIC DNA]</scope>
    <source>
        <strain evidence="2 3">JWXQ-INN-674</strain>
    </source>
</reference>
<sequence>MLSSKDWGGGAEDELFTEALSQLKRRGASVLVVGSVRADQRRNVRQRLLGQATDQPRQRIFVSTTGESHDLEVSGPVRRITYAAQARSAAAQSPDSHEAEPSAPSTDESPIEATTLADLGIAISSAIETFETESNGLAPAELRVGINSLVPLLEEYGAERVFKFVHLTNGRTRETDGMIHYHLPMDRNSDVVSVLEPLFDIRIDLREQNGEFQEQWRIHDGGHRSGWITIDQS</sequence>
<evidence type="ECO:0000256" key="1">
    <source>
        <dbReference type="SAM" id="MobiDB-lite"/>
    </source>
</evidence>
<dbReference type="Proteomes" id="UP000434101">
    <property type="component" value="Unassembled WGS sequence"/>
</dbReference>
<name>A0A6B0VPZ9_9EURY</name>
<evidence type="ECO:0000313" key="3">
    <source>
        <dbReference type="Proteomes" id="UP000434101"/>
    </source>
</evidence>
<feature type="region of interest" description="Disordered" evidence="1">
    <location>
        <begin position="85"/>
        <end position="110"/>
    </location>
</feature>